<evidence type="ECO:0000313" key="1">
    <source>
        <dbReference type="EMBL" id="KAI8001063.1"/>
    </source>
</evidence>
<reference evidence="1 2" key="1">
    <citation type="journal article" date="2022" name="Plant J.">
        <title>Chromosome-level genome of Camellia lanceoleosa provides a valuable resource for understanding genome evolution and self-incompatibility.</title>
        <authorList>
            <person name="Gong W."/>
            <person name="Xiao S."/>
            <person name="Wang L."/>
            <person name="Liao Z."/>
            <person name="Chang Y."/>
            <person name="Mo W."/>
            <person name="Hu G."/>
            <person name="Li W."/>
            <person name="Zhao G."/>
            <person name="Zhu H."/>
            <person name="Hu X."/>
            <person name="Ji K."/>
            <person name="Xiang X."/>
            <person name="Song Q."/>
            <person name="Yuan D."/>
            <person name="Jin S."/>
            <person name="Zhang L."/>
        </authorList>
    </citation>
    <scope>NUCLEOTIDE SEQUENCE [LARGE SCALE GENOMIC DNA]</scope>
    <source>
        <strain evidence="1">SQ_2022a</strain>
    </source>
</reference>
<gene>
    <name evidence="1" type="ORF">LOK49_LG09G02391</name>
</gene>
<evidence type="ECO:0000313" key="2">
    <source>
        <dbReference type="Proteomes" id="UP001060215"/>
    </source>
</evidence>
<protein>
    <submittedName>
        <fullName evidence="1">Phospholipase A(1) LCAT3</fullName>
    </submittedName>
</protein>
<dbReference type="Proteomes" id="UP001060215">
    <property type="component" value="Chromosome 8"/>
</dbReference>
<accession>A0ACC0GKT5</accession>
<sequence length="93" mass="10439">MIDSQEVSKGSGFVAFTTPEEATKALNEMNGKMIGKTFVCCLWPSKRRKEGTITGAPGCINDSLLTGLQFVEGFESFFFVKRWTMHQLVTFMF</sequence>
<organism evidence="1 2">
    <name type="scientific">Camellia lanceoleosa</name>
    <dbReference type="NCBI Taxonomy" id="1840588"/>
    <lineage>
        <taxon>Eukaryota</taxon>
        <taxon>Viridiplantae</taxon>
        <taxon>Streptophyta</taxon>
        <taxon>Embryophyta</taxon>
        <taxon>Tracheophyta</taxon>
        <taxon>Spermatophyta</taxon>
        <taxon>Magnoliopsida</taxon>
        <taxon>eudicotyledons</taxon>
        <taxon>Gunneridae</taxon>
        <taxon>Pentapetalae</taxon>
        <taxon>asterids</taxon>
        <taxon>Ericales</taxon>
        <taxon>Theaceae</taxon>
        <taxon>Camellia</taxon>
    </lineage>
</organism>
<keyword evidence="2" id="KW-1185">Reference proteome</keyword>
<dbReference type="EMBL" id="CM045765">
    <property type="protein sequence ID" value="KAI8001063.1"/>
    <property type="molecule type" value="Genomic_DNA"/>
</dbReference>
<name>A0ACC0GKT5_9ERIC</name>
<proteinExistence type="predicted"/>
<comment type="caution">
    <text evidence="1">The sequence shown here is derived from an EMBL/GenBank/DDBJ whole genome shotgun (WGS) entry which is preliminary data.</text>
</comment>